<reference evidence="3 4" key="1">
    <citation type="journal article" date="2020" name="IScience">
        <title>Genome Sequencing of the Endangered Kingdonia uniflora (Circaeasteraceae, Ranunculales) Reveals Potential Mechanisms of Evolutionary Specialization.</title>
        <authorList>
            <person name="Sun Y."/>
            <person name="Deng T."/>
            <person name="Zhang A."/>
            <person name="Moore M.J."/>
            <person name="Landis J.B."/>
            <person name="Lin N."/>
            <person name="Zhang H."/>
            <person name="Zhang X."/>
            <person name="Huang J."/>
            <person name="Zhang X."/>
            <person name="Sun H."/>
            <person name="Wang H."/>
        </authorList>
    </citation>
    <scope>NUCLEOTIDE SEQUENCE [LARGE SCALE GENOMIC DNA]</scope>
    <source>
        <strain evidence="3">TB1705</strain>
        <tissue evidence="3">Leaf</tissue>
    </source>
</reference>
<name>A0A7J7NTX1_9MAGN</name>
<accession>A0A7J7NTX1</accession>
<dbReference type="AlphaFoldDB" id="A0A7J7NTX1"/>
<evidence type="ECO:0000313" key="4">
    <source>
        <dbReference type="Proteomes" id="UP000541444"/>
    </source>
</evidence>
<organism evidence="3 4">
    <name type="scientific">Kingdonia uniflora</name>
    <dbReference type="NCBI Taxonomy" id="39325"/>
    <lineage>
        <taxon>Eukaryota</taxon>
        <taxon>Viridiplantae</taxon>
        <taxon>Streptophyta</taxon>
        <taxon>Embryophyta</taxon>
        <taxon>Tracheophyta</taxon>
        <taxon>Spermatophyta</taxon>
        <taxon>Magnoliopsida</taxon>
        <taxon>Ranunculales</taxon>
        <taxon>Circaeasteraceae</taxon>
        <taxon>Kingdonia</taxon>
    </lineage>
</organism>
<dbReference type="Proteomes" id="UP000541444">
    <property type="component" value="Unassembled WGS sequence"/>
</dbReference>
<keyword evidence="4" id="KW-1185">Reference proteome</keyword>
<evidence type="ECO:0000256" key="1">
    <source>
        <dbReference type="ARBA" id="ARBA00022737"/>
    </source>
</evidence>
<dbReference type="OrthoDB" id="446113at2759"/>
<proteinExistence type="predicted"/>
<keyword evidence="1" id="KW-0677">Repeat</keyword>
<sequence>MNDLKNVIIYWGGRWYESGETGYTHRLYIDGDMHIFKNVDGDQFYYQGLLEYIMPDVVRINETISPSSGIVVKILCASEIVDVCDDASLYKMWHCNDGDNMWDAHFYAETNPDSLDAEEGYYSNHSSVDSDDGPTQVDIDRCDDVFRDLAKEYCDNIFVIEEAEVHHTILPVYNPGLEMVIGMEWPTVDACRAILRWLKEKEWEEVGLVLVPRAQTHIDKMIKCFGQYQDAPTTLRPRVAKAPKRVDTNVSMTIHISSVDLPPAIPNMRGRGSDGIGGDGRSSRGARYSLYYMFVLVCCCFSITSLKIYRYSHSYTGLKCAEECHSGLKCAGVRFEMCSLCHLNFRLGNSLDWIQVVKVLSYNGTPMANTEQPFRLNWASFNPGERLAKGGQDHSIFVGDLGSDVTDAILPMRINIATPRKPSRYQQQSQGMSNAKEALQGLNGTTIGKNTVSLFWGRSSVNKQAYDGSYVYATPVSQDPNMYAVATTVYGTYPTYGNNRHQVQRLSSFLFFLAPFFSYPLEELEERECHIRIHGYVLKQRTPMGVILSVPLAAAIEYSSIKEAKNVSALQMKCVMCIACNVRDAGEQELERVIRGKEILIKKKDELLKKSPAGEDFDRELEKLRALVVELRVMNIS</sequence>
<dbReference type="InterPro" id="IPR050825">
    <property type="entry name" value="RBM42_RBP45_47-like"/>
</dbReference>
<protein>
    <submittedName>
        <fullName evidence="3">Uncharacterized protein</fullName>
    </submittedName>
</protein>
<keyword evidence="2" id="KW-0694">RNA-binding</keyword>
<dbReference type="PANTHER" id="PTHR47640:SF10">
    <property type="entry name" value="TRNA SELENOCYSTEINE 1-ASSOCIATED PROTEIN 1-RELATED"/>
    <property type="match status" value="1"/>
</dbReference>
<evidence type="ECO:0000313" key="3">
    <source>
        <dbReference type="EMBL" id="KAF6170665.1"/>
    </source>
</evidence>
<dbReference type="PANTHER" id="PTHR47640">
    <property type="entry name" value="TRNA SELENOCYSTEINE 1-ASSOCIATED PROTEIN 1-RELATED-RELATED"/>
    <property type="match status" value="1"/>
</dbReference>
<comment type="caution">
    <text evidence="3">The sequence shown here is derived from an EMBL/GenBank/DDBJ whole genome shotgun (WGS) entry which is preliminary data.</text>
</comment>
<dbReference type="GO" id="GO:0005829">
    <property type="term" value="C:cytosol"/>
    <property type="evidence" value="ECO:0007669"/>
    <property type="project" value="TreeGrafter"/>
</dbReference>
<dbReference type="EMBL" id="JACGCM010000560">
    <property type="protein sequence ID" value="KAF6170665.1"/>
    <property type="molecule type" value="Genomic_DNA"/>
</dbReference>
<gene>
    <name evidence="3" type="ORF">GIB67_015617</name>
</gene>
<dbReference type="GO" id="GO:0003729">
    <property type="term" value="F:mRNA binding"/>
    <property type="evidence" value="ECO:0007669"/>
    <property type="project" value="InterPro"/>
</dbReference>
<evidence type="ECO:0000256" key="2">
    <source>
        <dbReference type="ARBA" id="ARBA00022884"/>
    </source>
</evidence>